<evidence type="ECO:0000313" key="4">
    <source>
        <dbReference type="Proteomes" id="UP000027195"/>
    </source>
</evidence>
<dbReference type="AlphaFoldDB" id="A0A067MAL6"/>
<evidence type="ECO:0000259" key="2">
    <source>
        <dbReference type="Pfam" id="PF00967"/>
    </source>
</evidence>
<name>A0A067MAL6_BOTB1</name>
<dbReference type="GO" id="GO:0050832">
    <property type="term" value="P:defense response to fungus"/>
    <property type="evidence" value="ECO:0007669"/>
    <property type="project" value="InterPro"/>
</dbReference>
<dbReference type="STRING" id="930990.A0A067MAL6"/>
<dbReference type="PANTHER" id="PTHR31836:SF28">
    <property type="entry name" value="SRCR DOMAIN-CONTAINING PROTEIN-RELATED"/>
    <property type="match status" value="1"/>
</dbReference>
<dbReference type="Gene3D" id="2.40.40.10">
    <property type="entry name" value="RlpA-like domain"/>
    <property type="match status" value="1"/>
</dbReference>
<dbReference type="GO" id="GO:0042742">
    <property type="term" value="P:defense response to bacterium"/>
    <property type="evidence" value="ECO:0007669"/>
    <property type="project" value="InterPro"/>
</dbReference>
<dbReference type="Pfam" id="PF00967">
    <property type="entry name" value="Barwin"/>
    <property type="match status" value="1"/>
</dbReference>
<proteinExistence type="predicted"/>
<dbReference type="OrthoDB" id="406505at2759"/>
<evidence type="ECO:0000256" key="1">
    <source>
        <dbReference type="ARBA" id="ARBA00022729"/>
    </source>
</evidence>
<reference evidence="4" key="1">
    <citation type="journal article" date="2014" name="Proc. Natl. Acad. Sci. U.S.A.">
        <title>Extensive sampling of basidiomycete genomes demonstrates inadequacy of the white-rot/brown-rot paradigm for wood decay fungi.</title>
        <authorList>
            <person name="Riley R."/>
            <person name="Salamov A.A."/>
            <person name="Brown D.W."/>
            <person name="Nagy L.G."/>
            <person name="Floudas D."/>
            <person name="Held B.W."/>
            <person name="Levasseur A."/>
            <person name="Lombard V."/>
            <person name="Morin E."/>
            <person name="Otillar R."/>
            <person name="Lindquist E.A."/>
            <person name="Sun H."/>
            <person name="LaButti K.M."/>
            <person name="Schmutz J."/>
            <person name="Jabbour D."/>
            <person name="Luo H."/>
            <person name="Baker S.E."/>
            <person name="Pisabarro A.G."/>
            <person name="Walton J.D."/>
            <person name="Blanchette R.A."/>
            <person name="Henrissat B."/>
            <person name="Martin F."/>
            <person name="Cullen D."/>
            <person name="Hibbett D.S."/>
            <person name="Grigoriev I.V."/>
        </authorList>
    </citation>
    <scope>NUCLEOTIDE SEQUENCE [LARGE SCALE GENOMIC DNA]</scope>
    <source>
        <strain evidence="4">FD-172 SS1</strain>
    </source>
</reference>
<dbReference type="InterPro" id="IPR036908">
    <property type="entry name" value="RlpA-like_sf"/>
</dbReference>
<dbReference type="EMBL" id="KL198056">
    <property type="protein sequence ID" value="KDQ11740.1"/>
    <property type="molecule type" value="Genomic_DNA"/>
</dbReference>
<dbReference type="HOGENOM" id="CLU_047639_6_1_1"/>
<evidence type="ECO:0000313" key="3">
    <source>
        <dbReference type="EMBL" id="KDQ11740.1"/>
    </source>
</evidence>
<keyword evidence="1" id="KW-0732">Signal</keyword>
<keyword evidence="4" id="KW-1185">Reference proteome</keyword>
<feature type="non-terminal residue" evidence="3">
    <location>
        <position position="1"/>
    </location>
</feature>
<dbReference type="SUPFAM" id="SSF50685">
    <property type="entry name" value="Barwin-like endoglucanases"/>
    <property type="match status" value="1"/>
</dbReference>
<dbReference type="InterPro" id="IPR001153">
    <property type="entry name" value="Barwin_dom"/>
</dbReference>
<protein>
    <recommendedName>
        <fullName evidence="2">Barwin domain-containing protein</fullName>
    </recommendedName>
</protein>
<gene>
    <name evidence="3" type="ORF">BOTBODRAFT_76664</name>
</gene>
<accession>A0A067MAL6</accession>
<dbReference type="CDD" id="cd22191">
    <property type="entry name" value="DPBB_RlpA_EXP_N-like"/>
    <property type="match status" value="1"/>
</dbReference>
<dbReference type="PANTHER" id="PTHR31836">
    <property type="match status" value="1"/>
</dbReference>
<organism evidence="3 4">
    <name type="scientific">Botryobasidium botryosum (strain FD-172 SS1)</name>
    <dbReference type="NCBI Taxonomy" id="930990"/>
    <lineage>
        <taxon>Eukaryota</taxon>
        <taxon>Fungi</taxon>
        <taxon>Dikarya</taxon>
        <taxon>Basidiomycota</taxon>
        <taxon>Agaricomycotina</taxon>
        <taxon>Agaricomycetes</taxon>
        <taxon>Cantharellales</taxon>
        <taxon>Botryobasidiaceae</taxon>
        <taxon>Botryobasidium</taxon>
    </lineage>
</organism>
<feature type="domain" description="Barwin" evidence="2">
    <location>
        <begin position="41"/>
        <end position="88"/>
    </location>
</feature>
<dbReference type="InParanoid" id="A0A067MAL6"/>
<dbReference type="Proteomes" id="UP000027195">
    <property type="component" value="Unassembled WGS sequence"/>
</dbReference>
<sequence length="100" mass="10571">GGQATFYNVEENEGACGGFDTNTDFVVAMAVGMYGDENSVSQYCGKTVQITNLQNGNTATATVVDCCPTCPIDTSLDMSPSLFDSLSDNNEDEGVFPISY</sequence>
<feature type="non-terminal residue" evidence="3">
    <location>
        <position position="100"/>
    </location>
</feature>
<dbReference type="InterPro" id="IPR051477">
    <property type="entry name" value="Expansin_CellWall"/>
</dbReference>